<dbReference type="Proteomes" id="UP000886595">
    <property type="component" value="Unassembled WGS sequence"/>
</dbReference>
<accession>A0A8X7P7Z6</accession>
<proteinExistence type="predicted"/>
<protein>
    <submittedName>
        <fullName evidence="1">Uncharacterized protein</fullName>
    </submittedName>
</protein>
<keyword evidence="2" id="KW-1185">Reference proteome</keyword>
<dbReference type="EMBL" id="JAAMPC010000017">
    <property type="protein sequence ID" value="KAG2245902.1"/>
    <property type="molecule type" value="Genomic_DNA"/>
</dbReference>
<reference evidence="1 2" key="1">
    <citation type="submission" date="2020-02" db="EMBL/GenBank/DDBJ databases">
        <authorList>
            <person name="Ma Q."/>
            <person name="Huang Y."/>
            <person name="Song X."/>
            <person name="Pei D."/>
        </authorList>
    </citation>
    <scope>NUCLEOTIDE SEQUENCE [LARGE SCALE GENOMIC DNA]</scope>
    <source>
        <strain evidence="1">Sxm20200214</strain>
        <tissue evidence="1">Leaf</tissue>
    </source>
</reference>
<evidence type="ECO:0000313" key="2">
    <source>
        <dbReference type="Proteomes" id="UP000886595"/>
    </source>
</evidence>
<comment type="caution">
    <text evidence="1">The sequence shown here is derived from an EMBL/GenBank/DDBJ whole genome shotgun (WGS) entry which is preliminary data.</text>
</comment>
<dbReference type="AlphaFoldDB" id="A0A8X7P7Z6"/>
<evidence type="ECO:0000313" key="1">
    <source>
        <dbReference type="EMBL" id="KAG2245902.1"/>
    </source>
</evidence>
<organism evidence="1 2">
    <name type="scientific">Brassica carinata</name>
    <name type="common">Ethiopian mustard</name>
    <name type="synonym">Abyssinian cabbage</name>
    <dbReference type="NCBI Taxonomy" id="52824"/>
    <lineage>
        <taxon>Eukaryota</taxon>
        <taxon>Viridiplantae</taxon>
        <taxon>Streptophyta</taxon>
        <taxon>Embryophyta</taxon>
        <taxon>Tracheophyta</taxon>
        <taxon>Spermatophyta</taxon>
        <taxon>Magnoliopsida</taxon>
        <taxon>eudicotyledons</taxon>
        <taxon>Gunneridae</taxon>
        <taxon>Pentapetalae</taxon>
        <taxon>rosids</taxon>
        <taxon>malvids</taxon>
        <taxon>Brassicales</taxon>
        <taxon>Brassicaceae</taxon>
        <taxon>Brassiceae</taxon>
        <taxon>Brassica</taxon>
    </lineage>
</organism>
<gene>
    <name evidence="1" type="ORF">Bca52824_085530</name>
</gene>
<name>A0A8X7P7Z6_BRACI</name>
<dbReference type="OrthoDB" id="10528407at2759"/>
<sequence>MFQFYQSCLPTETAPYIPVPLQPEEQESLGSFPIISQYATQHNLHPDQSLQNHTGIVANIGIHTLTDH</sequence>